<dbReference type="Proteomes" id="UP000611723">
    <property type="component" value="Unassembled WGS sequence"/>
</dbReference>
<protein>
    <submittedName>
        <fullName evidence="2">Uncharacterized protein</fullName>
    </submittedName>
</protein>
<organism evidence="2 3">
    <name type="scientific">Marivirga aurantiaca</name>
    <dbReference type="NCBI Taxonomy" id="2802615"/>
    <lineage>
        <taxon>Bacteria</taxon>
        <taxon>Pseudomonadati</taxon>
        <taxon>Bacteroidota</taxon>
        <taxon>Cytophagia</taxon>
        <taxon>Cytophagales</taxon>
        <taxon>Marivirgaceae</taxon>
        <taxon>Marivirga</taxon>
    </lineage>
</organism>
<accession>A0A935CAA6</accession>
<evidence type="ECO:0000313" key="3">
    <source>
        <dbReference type="Proteomes" id="UP000611723"/>
    </source>
</evidence>
<name>A0A935CAA6_9BACT</name>
<dbReference type="AlphaFoldDB" id="A0A935CAA6"/>
<keyword evidence="1" id="KW-1133">Transmembrane helix</keyword>
<feature type="transmembrane region" description="Helical" evidence="1">
    <location>
        <begin position="39"/>
        <end position="64"/>
    </location>
</feature>
<proteinExistence type="predicted"/>
<keyword evidence="1" id="KW-0472">Membrane</keyword>
<evidence type="ECO:0000256" key="1">
    <source>
        <dbReference type="SAM" id="Phobius"/>
    </source>
</evidence>
<keyword evidence="1" id="KW-0812">Transmembrane</keyword>
<sequence length="146" mass="16692">MIVSKPRYQTIFALAVFLVLVFGSFFLLLDSLLYSAEYFIIKIILTPVVLVIALLVLTKFIAALKVIKIGNNKISVTYLISRSKIQLSVADIKAWMEEVVKTRQGEFRETKILYGKKKIIKLSNKENTEYDKIVKYLNTKAGKAKR</sequence>
<dbReference type="EMBL" id="JAEQBW010000008">
    <property type="protein sequence ID" value="MBK6266485.1"/>
    <property type="molecule type" value="Genomic_DNA"/>
</dbReference>
<reference evidence="2" key="1">
    <citation type="submission" date="2021-01" db="EMBL/GenBank/DDBJ databases">
        <title>Marivirga aurantiaca sp. nov., isolated from intertidal surface sediments.</title>
        <authorList>
            <person name="Zhang M."/>
        </authorList>
    </citation>
    <scope>NUCLEOTIDE SEQUENCE</scope>
    <source>
        <strain evidence="2">S37H4</strain>
    </source>
</reference>
<feature type="transmembrane region" description="Helical" evidence="1">
    <location>
        <begin position="12"/>
        <end position="33"/>
    </location>
</feature>
<gene>
    <name evidence="2" type="ORF">JKA74_15680</name>
</gene>
<dbReference type="RefSeq" id="WP_201432168.1">
    <property type="nucleotide sequence ID" value="NZ_JAEQBW010000008.1"/>
</dbReference>
<comment type="caution">
    <text evidence="2">The sequence shown here is derived from an EMBL/GenBank/DDBJ whole genome shotgun (WGS) entry which is preliminary data.</text>
</comment>
<evidence type="ECO:0000313" key="2">
    <source>
        <dbReference type="EMBL" id="MBK6266485.1"/>
    </source>
</evidence>
<keyword evidence="3" id="KW-1185">Reference proteome</keyword>